<evidence type="ECO:0000313" key="2">
    <source>
        <dbReference type="EMBL" id="JAP39278.1"/>
    </source>
</evidence>
<organism evidence="2">
    <name type="scientific">Schistocephalus solidus</name>
    <name type="common">Tapeworm</name>
    <dbReference type="NCBI Taxonomy" id="70667"/>
    <lineage>
        <taxon>Eukaryota</taxon>
        <taxon>Metazoa</taxon>
        <taxon>Spiralia</taxon>
        <taxon>Lophotrochozoa</taxon>
        <taxon>Platyhelminthes</taxon>
        <taxon>Cestoda</taxon>
        <taxon>Eucestoda</taxon>
        <taxon>Diphyllobothriidea</taxon>
        <taxon>Diphyllobothriidae</taxon>
        <taxon>Schistocephalus</taxon>
    </lineage>
</organism>
<dbReference type="EMBL" id="GEEE01023947">
    <property type="protein sequence ID" value="JAP39278.1"/>
    <property type="molecule type" value="Transcribed_RNA"/>
</dbReference>
<accession>A0A0X3NHY2</accession>
<reference evidence="2" key="1">
    <citation type="submission" date="2016-01" db="EMBL/GenBank/DDBJ databases">
        <title>Reference transcriptome for the parasite Schistocephalus solidus: insights into the molecular evolution of parasitism.</title>
        <authorList>
            <person name="Hebert F.O."/>
            <person name="Grambauer S."/>
            <person name="Barber I."/>
            <person name="Landry C.R."/>
            <person name="Aubin-Horth N."/>
        </authorList>
    </citation>
    <scope>NUCLEOTIDE SEQUENCE</scope>
</reference>
<evidence type="ECO:0000256" key="1">
    <source>
        <dbReference type="SAM" id="Phobius"/>
    </source>
</evidence>
<protein>
    <submittedName>
        <fullName evidence="2">Uncharacterized protein</fullName>
    </submittedName>
</protein>
<keyword evidence="1" id="KW-0812">Transmembrane</keyword>
<name>A0A0X3NHY2_SCHSO</name>
<gene>
    <name evidence="2" type="ORF">TR164349</name>
</gene>
<feature type="transmembrane region" description="Helical" evidence="1">
    <location>
        <begin position="33"/>
        <end position="52"/>
    </location>
</feature>
<sequence length="106" mass="12359">TENISEQAGEQLDGTPVDVAGTSFYYRVLHFEYLRTIYVSIFLTIVTLTRYVSVLRRLSTKTVTLSLPRIESVYNDLFTVNLTELPSEWYQDYCSLMHIEWVSDHV</sequence>
<feature type="non-terminal residue" evidence="2">
    <location>
        <position position="1"/>
    </location>
</feature>
<keyword evidence="1" id="KW-1133">Transmembrane helix</keyword>
<dbReference type="AlphaFoldDB" id="A0A0X3NHY2"/>
<proteinExistence type="predicted"/>
<keyword evidence="1" id="KW-0472">Membrane</keyword>